<dbReference type="EMBL" id="KV921893">
    <property type="protein sequence ID" value="ORE08118.1"/>
    <property type="molecule type" value="Genomic_DNA"/>
</dbReference>
<dbReference type="OrthoDB" id="2275636at2759"/>
<organism evidence="1">
    <name type="scientific">Rhizopus microsporus var. microsporus</name>
    <dbReference type="NCBI Taxonomy" id="86635"/>
    <lineage>
        <taxon>Eukaryota</taxon>
        <taxon>Fungi</taxon>
        <taxon>Fungi incertae sedis</taxon>
        <taxon>Mucoromycota</taxon>
        <taxon>Mucoromycotina</taxon>
        <taxon>Mucoromycetes</taxon>
        <taxon>Mucorales</taxon>
        <taxon>Mucorineae</taxon>
        <taxon>Rhizopodaceae</taxon>
        <taxon>Rhizopus</taxon>
    </lineage>
</organism>
<proteinExistence type="predicted"/>
<dbReference type="Proteomes" id="UP000242414">
    <property type="component" value="Unassembled WGS sequence"/>
</dbReference>
<dbReference type="VEuPathDB" id="FungiDB:BCV72DRAFT_204206"/>
<name>A0A1X0R881_RHIZD</name>
<gene>
    <name evidence="1" type="ORF">BCV72DRAFT_204206</name>
</gene>
<sequence>LKADGNIIVRYCRKSTAPSANRIMLLQKVVNLLYKRLLVGKVFISPCSGAKQAFQKCDLTANDILSELINVEGNTQDKKNDKKDRQILKN</sequence>
<protein>
    <submittedName>
        <fullName evidence="1">Uncharacterized protein</fullName>
    </submittedName>
</protein>
<accession>A0A1X0R881</accession>
<reference evidence="1" key="1">
    <citation type="journal article" date="2016" name="Proc. Natl. Acad. Sci. U.S.A.">
        <title>Lipid metabolic changes in an early divergent fungus govern the establishment of a mutualistic symbiosis with endobacteria.</title>
        <authorList>
            <person name="Lastovetsky O.A."/>
            <person name="Gaspar M.L."/>
            <person name="Mondo S.J."/>
            <person name="LaButti K.M."/>
            <person name="Sandor L."/>
            <person name="Grigoriev I.V."/>
            <person name="Henry S.A."/>
            <person name="Pawlowska T.E."/>
        </authorList>
    </citation>
    <scope>NUCLEOTIDE SEQUENCE [LARGE SCALE GENOMIC DNA]</scope>
    <source>
        <strain evidence="1">ATCC 52814</strain>
    </source>
</reference>
<evidence type="ECO:0000313" key="1">
    <source>
        <dbReference type="EMBL" id="ORE08118.1"/>
    </source>
</evidence>
<dbReference type="AlphaFoldDB" id="A0A1X0R881"/>
<feature type="non-terminal residue" evidence="1">
    <location>
        <position position="1"/>
    </location>
</feature>